<evidence type="ECO:0000256" key="2">
    <source>
        <dbReference type="SAM" id="SignalP"/>
    </source>
</evidence>
<gene>
    <name evidence="3" type="ORF">AVEN_164195_1</name>
</gene>
<evidence type="ECO:0000313" key="3">
    <source>
        <dbReference type="EMBL" id="GBM91588.1"/>
    </source>
</evidence>
<keyword evidence="1" id="KW-1133">Transmembrane helix</keyword>
<comment type="caution">
    <text evidence="3">The sequence shown here is derived from an EMBL/GenBank/DDBJ whole genome shotgun (WGS) entry which is preliminary data.</text>
</comment>
<sequence>MLKSIVLILIWITSLHKTQSQKLVLVILKKAWTSNLRAKIFSPLEFPQQIFRHQYLRRPHPLKQKRNIYVSALLFLVTISGVLPFFGNIMTNLLSKTSIDYFLFRFQYWKWYVSKDLTSWTVTSASHTTGGKYGAQNIPKEISGPTSYAKRNVRGNVSSSWRLFMDKSMLSHIKKCTEAEAVLNNEENWTVSLEEIDAFIAIIYARGAYG</sequence>
<evidence type="ECO:0000256" key="1">
    <source>
        <dbReference type="SAM" id="Phobius"/>
    </source>
</evidence>
<dbReference type="Proteomes" id="UP000499080">
    <property type="component" value="Unassembled WGS sequence"/>
</dbReference>
<reference evidence="3 4" key="1">
    <citation type="journal article" date="2019" name="Sci. Rep.">
        <title>Orb-weaving spider Araneus ventricosus genome elucidates the spidroin gene catalogue.</title>
        <authorList>
            <person name="Kono N."/>
            <person name="Nakamura H."/>
            <person name="Ohtoshi R."/>
            <person name="Moran D.A.P."/>
            <person name="Shinohara A."/>
            <person name="Yoshida Y."/>
            <person name="Fujiwara M."/>
            <person name="Mori M."/>
            <person name="Tomita M."/>
            <person name="Arakawa K."/>
        </authorList>
    </citation>
    <scope>NUCLEOTIDE SEQUENCE [LARGE SCALE GENOMIC DNA]</scope>
</reference>
<feature type="transmembrane region" description="Helical" evidence="1">
    <location>
        <begin position="68"/>
        <end position="86"/>
    </location>
</feature>
<keyword evidence="4" id="KW-1185">Reference proteome</keyword>
<feature type="signal peptide" evidence="2">
    <location>
        <begin position="1"/>
        <end position="20"/>
    </location>
</feature>
<evidence type="ECO:0000313" key="4">
    <source>
        <dbReference type="Proteomes" id="UP000499080"/>
    </source>
</evidence>
<keyword evidence="1" id="KW-0472">Membrane</keyword>
<accession>A0A4Y2JQ38</accession>
<proteinExistence type="predicted"/>
<dbReference type="AlphaFoldDB" id="A0A4Y2JQ38"/>
<keyword evidence="1" id="KW-0812">Transmembrane</keyword>
<name>A0A4Y2JQ38_ARAVE</name>
<keyword evidence="2" id="KW-0732">Signal</keyword>
<dbReference type="EMBL" id="BGPR01003717">
    <property type="protein sequence ID" value="GBM91588.1"/>
    <property type="molecule type" value="Genomic_DNA"/>
</dbReference>
<protein>
    <submittedName>
        <fullName evidence="3">Uncharacterized protein</fullName>
    </submittedName>
</protein>
<dbReference type="OrthoDB" id="6819561at2759"/>
<feature type="chain" id="PRO_5021299061" evidence="2">
    <location>
        <begin position="21"/>
        <end position="210"/>
    </location>
</feature>
<organism evidence="3 4">
    <name type="scientific">Araneus ventricosus</name>
    <name type="common">Orbweaver spider</name>
    <name type="synonym">Epeira ventricosa</name>
    <dbReference type="NCBI Taxonomy" id="182803"/>
    <lineage>
        <taxon>Eukaryota</taxon>
        <taxon>Metazoa</taxon>
        <taxon>Ecdysozoa</taxon>
        <taxon>Arthropoda</taxon>
        <taxon>Chelicerata</taxon>
        <taxon>Arachnida</taxon>
        <taxon>Araneae</taxon>
        <taxon>Araneomorphae</taxon>
        <taxon>Entelegynae</taxon>
        <taxon>Araneoidea</taxon>
        <taxon>Araneidae</taxon>
        <taxon>Araneus</taxon>
    </lineage>
</organism>